<protein>
    <submittedName>
        <fullName evidence="1">Uncharacterized protein</fullName>
    </submittedName>
</protein>
<gene>
    <name evidence="1" type="ORF">L3Y34_013834</name>
</gene>
<evidence type="ECO:0000313" key="1">
    <source>
        <dbReference type="EMBL" id="ULT85302.1"/>
    </source>
</evidence>
<sequence>MLVFKESPSSKTQSRDFGLDCTATGGKTPKIACEQHLCSHPKKWRLLDTVESQKRMLWLSSKAAKPEPQQVPEEHKALIAPSFNIQFSKLASPSSHCQMLESRVP</sequence>
<reference evidence="1 2" key="1">
    <citation type="submission" date="2022-05" db="EMBL/GenBank/DDBJ databases">
        <title>Chromosome-level reference genomes for two strains of Caenorhabditis briggsae: an improved platform for comparative genomics.</title>
        <authorList>
            <person name="Stevens L."/>
            <person name="Andersen E.C."/>
        </authorList>
    </citation>
    <scope>NUCLEOTIDE SEQUENCE [LARGE SCALE GENOMIC DNA]</scope>
    <source>
        <strain evidence="1">QX1410_ONT</strain>
        <tissue evidence="1">Whole-organism</tissue>
    </source>
</reference>
<evidence type="ECO:0000313" key="2">
    <source>
        <dbReference type="Proteomes" id="UP000827892"/>
    </source>
</evidence>
<name>A0AAE9CXI7_CAEBR</name>
<dbReference type="Proteomes" id="UP000827892">
    <property type="component" value="Chromosome X"/>
</dbReference>
<accession>A0AAE9CXI7</accession>
<dbReference type="EMBL" id="CP090896">
    <property type="protein sequence ID" value="ULT85302.1"/>
    <property type="molecule type" value="Genomic_DNA"/>
</dbReference>
<proteinExistence type="predicted"/>
<dbReference type="AlphaFoldDB" id="A0AAE9CXI7"/>
<organism evidence="1 2">
    <name type="scientific">Caenorhabditis briggsae</name>
    <dbReference type="NCBI Taxonomy" id="6238"/>
    <lineage>
        <taxon>Eukaryota</taxon>
        <taxon>Metazoa</taxon>
        <taxon>Ecdysozoa</taxon>
        <taxon>Nematoda</taxon>
        <taxon>Chromadorea</taxon>
        <taxon>Rhabditida</taxon>
        <taxon>Rhabditina</taxon>
        <taxon>Rhabditomorpha</taxon>
        <taxon>Rhabditoidea</taxon>
        <taxon>Rhabditidae</taxon>
        <taxon>Peloderinae</taxon>
        <taxon>Caenorhabditis</taxon>
    </lineage>
</organism>